<name>A0A934Q7B0_9MICO</name>
<comment type="caution">
    <text evidence="3">The sequence shown here is derived from an EMBL/GenBank/DDBJ whole genome shotgun (WGS) entry which is preliminary data.</text>
</comment>
<comment type="similarity">
    <text evidence="1">Belongs to the carbon-nitrogen hydrolase superfamily. NIT1/NIT2 family.</text>
</comment>
<dbReference type="PROSITE" id="PS50263">
    <property type="entry name" value="CN_HYDROLASE"/>
    <property type="match status" value="1"/>
</dbReference>
<feature type="domain" description="CN hydrolase" evidence="2">
    <location>
        <begin position="1"/>
        <end position="246"/>
    </location>
</feature>
<dbReference type="GO" id="GO:0016787">
    <property type="term" value="F:hydrolase activity"/>
    <property type="evidence" value="ECO:0007669"/>
    <property type="project" value="UniProtKB-KW"/>
</dbReference>
<dbReference type="Pfam" id="PF00795">
    <property type="entry name" value="CN_hydrolase"/>
    <property type="match status" value="1"/>
</dbReference>
<evidence type="ECO:0000259" key="2">
    <source>
        <dbReference type="PROSITE" id="PS50263"/>
    </source>
</evidence>
<dbReference type="InterPro" id="IPR036526">
    <property type="entry name" value="C-N_Hydrolase_sf"/>
</dbReference>
<dbReference type="PANTHER" id="PTHR23088:SF27">
    <property type="entry name" value="DEAMINATED GLUTATHIONE AMIDASE"/>
    <property type="match status" value="1"/>
</dbReference>
<dbReference type="InterPro" id="IPR001110">
    <property type="entry name" value="UPF0012_CS"/>
</dbReference>
<organism evidence="3 4">
    <name type="scientific">Leucobacter chromiisoli</name>
    <dbReference type="NCBI Taxonomy" id="2796471"/>
    <lineage>
        <taxon>Bacteria</taxon>
        <taxon>Bacillati</taxon>
        <taxon>Actinomycetota</taxon>
        <taxon>Actinomycetes</taxon>
        <taxon>Micrococcales</taxon>
        <taxon>Microbacteriaceae</taxon>
        <taxon>Leucobacter</taxon>
    </lineage>
</organism>
<keyword evidence="4" id="KW-1185">Reference proteome</keyword>
<evidence type="ECO:0000256" key="1">
    <source>
        <dbReference type="ARBA" id="ARBA00010613"/>
    </source>
</evidence>
<proteinExistence type="inferred from homology"/>
<protein>
    <submittedName>
        <fullName evidence="3">Hydrolase</fullName>
    </submittedName>
</protein>
<dbReference type="EMBL" id="JAEHOH010000014">
    <property type="protein sequence ID" value="MBK0419579.1"/>
    <property type="molecule type" value="Genomic_DNA"/>
</dbReference>
<dbReference type="Proteomes" id="UP000608530">
    <property type="component" value="Unassembled WGS sequence"/>
</dbReference>
<evidence type="ECO:0000313" key="3">
    <source>
        <dbReference type="EMBL" id="MBK0419579.1"/>
    </source>
</evidence>
<dbReference type="AlphaFoldDB" id="A0A934Q7B0"/>
<reference evidence="3" key="1">
    <citation type="submission" date="2020-12" db="EMBL/GenBank/DDBJ databases">
        <title>Leucobacter sp. CAS1, isolated from Chromium sludge.</title>
        <authorList>
            <person name="Xu Z."/>
        </authorList>
    </citation>
    <scope>NUCLEOTIDE SEQUENCE</scope>
    <source>
        <strain evidence="3">CSA1</strain>
    </source>
</reference>
<dbReference type="SUPFAM" id="SSF56317">
    <property type="entry name" value="Carbon-nitrogen hydrolase"/>
    <property type="match status" value="1"/>
</dbReference>
<evidence type="ECO:0000313" key="4">
    <source>
        <dbReference type="Proteomes" id="UP000608530"/>
    </source>
</evidence>
<keyword evidence="3" id="KW-0378">Hydrolase</keyword>
<dbReference type="InterPro" id="IPR003010">
    <property type="entry name" value="C-N_Hydrolase"/>
</dbReference>
<dbReference type="RefSeq" id="WP_200115721.1">
    <property type="nucleotide sequence ID" value="NZ_JAEHOH010000014.1"/>
</dbReference>
<gene>
    <name evidence="3" type="ORF">JD276_11085</name>
</gene>
<sequence>MKLALAQICTTGDVDGNLAKVRERTAEAAALGAEAVVFPEATMVAFGNDLAAAAAEHLERWQAELRDLARRSGIAILAGEFEATEGGKVRNLLAVYTADGERREYAKIHLYDAFGFRESTGVEPGAEPLVIEIGGRPVGLAICYDVRFPKLFAEHSRAGAEVMIVSASWGAGEGKAEQWRILARARALDSNAYVVAVDQADPEAAGVDAVPGAPTGVGGSLVADPFGAVVAELGREEGLEIVDLDLAVVERAKEALPVLQNAKLGY</sequence>
<dbReference type="PANTHER" id="PTHR23088">
    <property type="entry name" value="NITRILASE-RELATED"/>
    <property type="match status" value="1"/>
</dbReference>
<accession>A0A934Q7B0</accession>
<dbReference type="PROSITE" id="PS01227">
    <property type="entry name" value="UPF0012"/>
    <property type="match status" value="1"/>
</dbReference>
<dbReference type="Gene3D" id="3.60.110.10">
    <property type="entry name" value="Carbon-nitrogen hydrolase"/>
    <property type="match status" value="1"/>
</dbReference>